<evidence type="ECO:0008006" key="4">
    <source>
        <dbReference type="Google" id="ProtNLM"/>
    </source>
</evidence>
<gene>
    <name evidence="2" type="ORF">ACFPZJ_10980</name>
</gene>
<feature type="region of interest" description="Disordered" evidence="1">
    <location>
        <begin position="10"/>
        <end position="50"/>
    </location>
</feature>
<feature type="compositionally biased region" description="Gly residues" evidence="1">
    <location>
        <begin position="31"/>
        <end position="40"/>
    </location>
</feature>
<comment type="caution">
    <text evidence="2">The sequence shown here is derived from an EMBL/GenBank/DDBJ whole genome shotgun (WGS) entry which is preliminary data.</text>
</comment>
<name>A0ABW0UMW3_9ACTN</name>
<feature type="compositionally biased region" description="Low complexity" evidence="1">
    <location>
        <begin position="19"/>
        <end position="30"/>
    </location>
</feature>
<reference evidence="3" key="1">
    <citation type="journal article" date="2019" name="Int. J. Syst. Evol. Microbiol.">
        <title>The Global Catalogue of Microorganisms (GCM) 10K type strain sequencing project: providing services to taxonomists for standard genome sequencing and annotation.</title>
        <authorList>
            <consortium name="The Broad Institute Genomics Platform"/>
            <consortium name="The Broad Institute Genome Sequencing Center for Infectious Disease"/>
            <person name="Wu L."/>
            <person name="Ma J."/>
        </authorList>
    </citation>
    <scope>NUCLEOTIDE SEQUENCE [LARGE SCALE GENOMIC DNA]</scope>
    <source>
        <strain evidence="3">CGMCC 4.7248</strain>
    </source>
</reference>
<feature type="region of interest" description="Disordered" evidence="1">
    <location>
        <begin position="128"/>
        <end position="150"/>
    </location>
</feature>
<organism evidence="2 3">
    <name type="scientific">Streptomyces bullii</name>
    <dbReference type="NCBI Taxonomy" id="349910"/>
    <lineage>
        <taxon>Bacteria</taxon>
        <taxon>Bacillati</taxon>
        <taxon>Actinomycetota</taxon>
        <taxon>Actinomycetes</taxon>
        <taxon>Kitasatosporales</taxon>
        <taxon>Streptomycetaceae</taxon>
        <taxon>Streptomyces</taxon>
    </lineage>
</organism>
<protein>
    <recommendedName>
        <fullName evidence="4">Lipoprotein</fullName>
    </recommendedName>
</protein>
<keyword evidence="3" id="KW-1185">Reference proteome</keyword>
<evidence type="ECO:0000313" key="3">
    <source>
        <dbReference type="Proteomes" id="UP001596154"/>
    </source>
</evidence>
<dbReference type="Proteomes" id="UP001596154">
    <property type="component" value="Unassembled WGS sequence"/>
</dbReference>
<dbReference type="RefSeq" id="WP_381019978.1">
    <property type="nucleotide sequence ID" value="NZ_JBHSNY010000003.1"/>
</dbReference>
<accession>A0ABW0UMW3</accession>
<evidence type="ECO:0000256" key="1">
    <source>
        <dbReference type="SAM" id="MobiDB-lite"/>
    </source>
</evidence>
<evidence type="ECO:0000313" key="2">
    <source>
        <dbReference type="EMBL" id="MFC5634295.1"/>
    </source>
</evidence>
<proteinExistence type="predicted"/>
<dbReference type="EMBL" id="JBHSNY010000003">
    <property type="protein sequence ID" value="MFC5634295.1"/>
    <property type="molecule type" value="Genomic_DNA"/>
</dbReference>
<sequence length="150" mass="14476">MGVFALGACSGDGGSGRQSAAPGASATAGADTGGGPGRSGTSGAHSGALEGNWLTTSKGKAVALVVTGEKAGLFATGGTMCGGTVRAEGGMRRIRLTCTDGGKERTTGMVDSVNGTSLKVTWEGPLGTETYTRAEGGTLPSGLPTAHLGS</sequence>